<keyword evidence="2" id="KW-0614">Plasmid</keyword>
<feature type="coiled-coil region" evidence="1">
    <location>
        <begin position="10"/>
        <end position="59"/>
    </location>
</feature>
<name>A0AA50CRT8_9HYPH</name>
<dbReference type="Proteomes" id="UP001234585">
    <property type="component" value="Plasmid unnamed2"/>
</dbReference>
<evidence type="ECO:0000313" key="3">
    <source>
        <dbReference type="Proteomes" id="UP001234585"/>
    </source>
</evidence>
<evidence type="ECO:0000256" key="1">
    <source>
        <dbReference type="SAM" id="Coils"/>
    </source>
</evidence>
<keyword evidence="3" id="KW-1185">Reference proteome</keyword>
<dbReference type="RefSeq" id="WP_306040730.1">
    <property type="nucleotide sequence ID" value="NZ_CP132304.1"/>
</dbReference>
<protein>
    <submittedName>
        <fullName evidence="2">Uncharacterized protein</fullName>
    </submittedName>
</protein>
<reference evidence="2 3" key="1">
    <citation type="submission" date="2023-08" db="EMBL/GenBank/DDBJ databases">
        <title>Pathogen: clinical or host-associated sample.</title>
        <authorList>
            <person name="Hergert J."/>
            <person name="Casey R."/>
            <person name="Wagner J."/>
            <person name="Young E.L."/>
            <person name="Oakeson K.F."/>
        </authorList>
    </citation>
    <scope>NUCLEOTIDE SEQUENCE [LARGE SCALE GENOMIC DNA]</scope>
    <source>
        <strain evidence="2 3">1760953</strain>
        <plasmid evidence="2 3">unnamed2</plasmid>
    </source>
</reference>
<dbReference type="EMBL" id="CP132304">
    <property type="protein sequence ID" value="WLS00796.1"/>
    <property type="molecule type" value="Genomic_DNA"/>
</dbReference>
<dbReference type="AlphaFoldDB" id="A0AA50CRT8"/>
<geneLocation type="plasmid" evidence="2 3">
    <name>unnamed2</name>
</geneLocation>
<proteinExistence type="predicted"/>
<keyword evidence="1" id="KW-0175">Coiled coil</keyword>
<accession>A0AA50CRT8</accession>
<evidence type="ECO:0000313" key="2">
    <source>
        <dbReference type="EMBL" id="WLS00796.1"/>
    </source>
</evidence>
<sequence length="67" mass="7452">MADTVIFHIIKEMTTMTNALEIHIEELRAELRNADPAERAQIEAELEQAQSELAAAKAEQEGAEPPH</sequence>
<gene>
    <name evidence="2" type="ORF">Q9313_25075</name>
</gene>
<organism evidence="2 3">
    <name type="scientific">Shinella sumterensis</name>
    <dbReference type="NCBI Taxonomy" id="1967501"/>
    <lineage>
        <taxon>Bacteria</taxon>
        <taxon>Pseudomonadati</taxon>
        <taxon>Pseudomonadota</taxon>
        <taxon>Alphaproteobacteria</taxon>
        <taxon>Hyphomicrobiales</taxon>
        <taxon>Rhizobiaceae</taxon>
        <taxon>Shinella</taxon>
    </lineage>
</organism>